<sequence length="299" mass="33656">MRYEYFITSIITKHQWRQFYAHPTEAVVLVVREFYTHFAGEGQRSVYVRGVQVSIDEDTINQFYGLEDGEDLHTEYAADAPADRLECALTNDRVLLLDSITSGQPIDVGKIISQKLGAYATKKCGSLWFPSLITSLCASSGVPIFDNEERLLSSRGAITNTFIARLIQTKMAEGPSEPPRNDEDELGQAPPTTTNRAAAASSNQDPAHADLTQSLKLLEQRMSHAEVQQYQTMDMLQQMHSQQQQYWNYAKRRDLALNKSLQKNFTKPIFPFPEFPDDVLAPVAAKEATDEVDEDGKED</sequence>
<feature type="region of interest" description="Disordered" evidence="1">
    <location>
        <begin position="173"/>
        <end position="207"/>
    </location>
</feature>
<dbReference type="Pfam" id="PF20167">
    <property type="entry name" value="Transposase_32"/>
    <property type="match status" value="1"/>
</dbReference>
<evidence type="ECO:0000313" key="3">
    <source>
        <dbReference type="EMBL" id="GMN65497.1"/>
    </source>
</evidence>
<evidence type="ECO:0000256" key="1">
    <source>
        <dbReference type="SAM" id="MobiDB-lite"/>
    </source>
</evidence>
<gene>
    <name evidence="3" type="ORF">TIFTF001_034567</name>
</gene>
<protein>
    <recommendedName>
        <fullName evidence="2">Putative plant transposon protein domain-containing protein</fullName>
    </recommendedName>
</protein>
<organism evidence="3 4">
    <name type="scientific">Ficus carica</name>
    <name type="common">Common fig</name>
    <dbReference type="NCBI Taxonomy" id="3494"/>
    <lineage>
        <taxon>Eukaryota</taxon>
        <taxon>Viridiplantae</taxon>
        <taxon>Streptophyta</taxon>
        <taxon>Embryophyta</taxon>
        <taxon>Tracheophyta</taxon>
        <taxon>Spermatophyta</taxon>
        <taxon>Magnoliopsida</taxon>
        <taxon>eudicotyledons</taxon>
        <taxon>Gunneridae</taxon>
        <taxon>Pentapetalae</taxon>
        <taxon>rosids</taxon>
        <taxon>fabids</taxon>
        <taxon>Rosales</taxon>
        <taxon>Moraceae</taxon>
        <taxon>Ficeae</taxon>
        <taxon>Ficus</taxon>
    </lineage>
</organism>
<name>A0AA88J994_FICCA</name>
<accession>A0AA88J994</accession>
<evidence type="ECO:0000313" key="4">
    <source>
        <dbReference type="Proteomes" id="UP001187192"/>
    </source>
</evidence>
<keyword evidence="4" id="KW-1185">Reference proteome</keyword>
<dbReference type="EMBL" id="BTGU01000239">
    <property type="protein sequence ID" value="GMN65497.1"/>
    <property type="molecule type" value="Genomic_DNA"/>
</dbReference>
<feature type="compositionally biased region" description="Low complexity" evidence="1">
    <location>
        <begin position="189"/>
        <end position="203"/>
    </location>
</feature>
<dbReference type="InterPro" id="IPR046796">
    <property type="entry name" value="Transposase_32_dom"/>
</dbReference>
<evidence type="ECO:0000259" key="2">
    <source>
        <dbReference type="Pfam" id="PF20167"/>
    </source>
</evidence>
<feature type="domain" description="Putative plant transposon protein" evidence="2">
    <location>
        <begin position="13"/>
        <end position="143"/>
    </location>
</feature>
<comment type="caution">
    <text evidence="3">The sequence shown here is derived from an EMBL/GenBank/DDBJ whole genome shotgun (WGS) entry which is preliminary data.</text>
</comment>
<dbReference type="Proteomes" id="UP001187192">
    <property type="component" value="Unassembled WGS sequence"/>
</dbReference>
<dbReference type="AlphaFoldDB" id="A0AA88J994"/>
<proteinExistence type="predicted"/>
<reference evidence="3" key="1">
    <citation type="submission" date="2023-07" db="EMBL/GenBank/DDBJ databases">
        <title>draft genome sequence of fig (Ficus carica).</title>
        <authorList>
            <person name="Takahashi T."/>
            <person name="Nishimura K."/>
        </authorList>
    </citation>
    <scope>NUCLEOTIDE SEQUENCE</scope>
</reference>